<dbReference type="Gene3D" id="1.20.1560.10">
    <property type="entry name" value="ABC transporter type 1, transmembrane domain"/>
    <property type="match status" value="1"/>
</dbReference>
<dbReference type="InterPro" id="IPR029035">
    <property type="entry name" value="DHS-like_NAD/FAD-binding_dom"/>
</dbReference>
<keyword evidence="3" id="KW-1133">Transmembrane helix</keyword>
<keyword evidence="4" id="KW-0472">Membrane</keyword>
<dbReference type="InterPro" id="IPR027417">
    <property type="entry name" value="P-loop_NTPase"/>
</dbReference>
<comment type="subcellular location">
    <subcellularLocation>
        <location evidence="1">Membrane</location>
        <topology evidence="1">Multi-pass membrane protein</topology>
    </subcellularLocation>
</comment>
<reference evidence="5" key="3">
    <citation type="submission" date="2021-05" db="UniProtKB">
        <authorList>
            <consortium name="EnsemblPlants"/>
        </authorList>
    </citation>
    <scope>IDENTIFICATION</scope>
    <source>
        <strain evidence="5">cv. B73</strain>
    </source>
</reference>
<evidence type="ECO:0000313" key="5">
    <source>
        <dbReference type="EnsemblPlants" id="Zm00001eb262670_P001"/>
    </source>
</evidence>
<reference evidence="5" key="2">
    <citation type="submission" date="2019-07" db="EMBL/GenBank/DDBJ databases">
        <authorList>
            <person name="Seetharam A."/>
            <person name="Woodhouse M."/>
            <person name="Cannon E."/>
        </authorList>
    </citation>
    <scope>NUCLEOTIDE SEQUENCE [LARGE SCALE GENOMIC DNA]</scope>
    <source>
        <strain evidence="5">cv. B73</strain>
    </source>
</reference>
<evidence type="ECO:0000256" key="2">
    <source>
        <dbReference type="ARBA" id="ARBA00022692"/>
    </source>
</evidence>
<evidence type="ECO:0000256" key="1">
    <source>
        <dbReference type="ARBA" id="ARBA00004141"/>
    </source>
</evidence>
<protein>
    <submittedName>
        <fullName evidence="5">Uncharacterized protein</fullName>
    </submittedName>
</protein>
<dbReference type="EnsemblPlants" id="Zm00001eb262670_T001">
    <property type="protein sequence ID" value="Zm00001eb262670_P001"/>
    <property type="gene ID" value="Zm00001eb262670"/>
</dbReference>
<dbReference type="PANTHER" id="PTHR24222">
    <property type="entry name" value="ABC TRANSPORTER B FAMILY"/>
    <property type="match status" value="1"/>
</dbReference>
<keyword evidence="2" id="KW-0812">Transmembrane</keyword>
<dbReference type="InterPro" id="IPR039421">
    <property type="entry name" value="Type_1_exporter"/>
</dbReference>
<name>A0A804PRX1_MAIZE</name>
<dbReference type="InterPro" id="IPR036640">
    <property type="entry name" value="ABC1_TM_sf"/>
</dbReference>
<evidence type="ECO:0000256" key="4">
    <source>
        <dbReference type="ARBA" id="ARBA00023136"/>
    </source>
</evidence>
<dbReference type="PANTHER" id="PTHR24222:SF57">
    <property type="entry name" value="ABC TRANSMEMBRANE TYPE-1 DOMAIN-CONTAINING PROTEIN"/>
    <property type="match status" value="1"/>
</dbReference>
<sequence length="330" mass="35360">MTRLEDEFCHVLSARALDLEIEALSSLSSLSMASDWSNFDATEAAAGEEDNGSVSSSVGRRSSYRSLQSIREIDLFPVDAISDLHTKVVSFNGVHKKGVPVFSLIVERGYNGGMVISVIMSVMIGAMSLGQATRSVTTFAKGQGAAHRMFKIIERKRDIDIDDNIGIILEDVKGDVQLKDVYFSYPTRRTECKAAACKRLMVVTGAGMSTESGIPDYMRSLFALLEPRGGTGLGAMLDGEGCIIVLGVIHLSCMGGEAPAPVATEEAAEEAVELPAVDVVKAEDTPTDAVEPSMMTMMASRPSFKWSTPTGARIGCLQNYPADVQSMALE</sequence>
<dbReference type="InParanoid" id="A0A804PRX1"/>
<dbReference type="GO" id="GO:0016020">
    <property type="term" value="C:membrane"/>
    <property type="evidence" value="ECO:0007669"/>
    <property type="project" value="UniProtKB-SubCell"/>
</dbReference>
<evidence type="ECO:0000313" key="6">
    <source>
        <dbReference type="Proteomes" id="UP000007305"/>
    </source>
</evidence>
<dbReference type="Proteomes" id="UP000007305">
    <property type="component" value="Chromosome 6"/>
</dbReference>
<evidence type="ECO:0000256" key="3">
    <source>
        <dbReference type="ARBA" id="ARBA00022989"/>
    </source>
</evidence>
<organism evidence="5 6">
    <name type="scientific">Zea mays</name>
    <name type="common">Maize</name>
    <dbReference type="NCBI Taxonomy" id="4577"/>
    <lineage>
        <taxon>Eukaryota</taxon>
        <taxon>Viridiplantae</taxon>
        <taxon>Streptophyta</taxon>
        <taxon>Embryophyta</taxon>
        <taxon>Tracheophyta</taxon>
        <taxon>Spermatophyta</taxon>
        <taxon>Magnoliopsida</taxon>
        <taxon>Liliopsida</taxon>
        <taxon>Poales</taxon>
        <taxon>Poaceae</taxon>
        <taxon>PACMAD clade</taxon>
        <taxon>Panicoideae</taxon>
        <taxon>Andropogonodae</taxon>
        <taxon>Andropogoneae</taxon>
        <taxon>Tripsacinae</taxon>
        <taxon>Zea</taxon>
    </lineage>
</organism>
<keyword evidence="6" id="KW-1185">Reference proteome</keyword>
<dbReference type="Gene3D" id="3.40.50.1220">
    <property type="entry name" value="TPP-binding domain"/>
    <property type="match status" value="1"/>
</dbReference>
<dbReference type="Gramene" id="Zm00001eb262670_T001">
    <property type="protein sequence ID" value="Zm00001eb262670_P001"/>
    <property type="gene ID" value="Zm00001eb262670"/>
</dbReference>
<reference evidence="6" key="1">
    <citation type="journal article" date="2009" name="Science">
        <title>The B73 maize genome: complexity, diversity, and dynamics.</title>
        <authorList>
            <person name="Schnable P.S."/>
            <person name="Ware D."/>
            <person name="Fulton R.S."/>
            <person name="Stein J.C."/>
            <person name="Wei F."/>
            <person name="Pasternak S."/>
            <person name="Liang C."/>
            <person name="Zhang J."/>
            <person name="Fulton L."/>
            <person name="Graves T.A."/>
            <person name="Minx P."/>
            <person name="Reily A.D."/>
            <person name="Courtney L."/>
            <person name="Kruchowski S.S."/>
            <person name="Tomlinson C."/>
            <person name="Strong C."/>
            <person name="Delehaunty K."/>
            <person name="Fronick C."/>
            <person name="Courtney B."/>
            <person name="Rock S.M."/>
            <person name="Belter E."/>
            <person name="Du F."/>
            <person name="Kim K."/>
            <person name="Abbott R.M."/>
            <person name="Cotton M."/>
            <person name="Levy A."/>
            <person name="Marchetto P."/>
            <person name="Ochoa K."/>
            <person name="Jackson S.M."/>
            <person name="Gillam B."/>
            <person name="Chen W."/>
            <person name="Yan L."/>
            <person name="Higginbotham J."/>
            <person name="Cardenas M."/>
            <person name="Waligorski J."/>
            <person name="Applebaum E."/>
            <person name="Phelps L."/>
            <person name="Falcone J."/>
            <person name="Kanchi K."/>
            <person name="Thane T."/>
            <person name="Scimone A."/>
            <person name="Thane N."/>
            <person name="Henke J."/>
            <person name="Wang T."/>
            <person name="Ruppert J."/>
            <person name="Shah N."/>
            <person name="Rotter K."/>
            <person name="Hodges J."/>
            <person name="Ingenthron E."/>
            <person name="Cordes M."/>
            <person name="Kohlberg S."/>
            <person name="Sgro J."/>
            <person name="Delgado B."/>
            <person name="Mead K."/>
            <person name="Chinwalla A."/>
            <person name="Leonard S."/>
            <person name="Crouse K."/>
            <person name="Collura K."/>
            <person name="Kudrna D."/>
            <person name="Currie J."/>
            <person name="He R."/>
            <person name="Angelova A."/>
            <person name="Rajasekar S."/>
            <person name="Mueller T."/>
            <person name="Lomeli R."/>
            <person name="Scara G."/>
            <person name="Ko A."/>
            <person name="Delaney K."/>
            <person name="Wissotski M."/>
            <person name="Lopez G."/>
            <person name="Campos D."/>
            <person name="Braidotti M."/>
            <person name="Ashley E."/>
            <person name="Golser W."/>
            <person name="Kim H."/>
            <person name="Lee S."/>
            <person name="Lin J."/>
            <person name="Dujmic Z."/>
            <person name="Kim W."/>
            <person name="Talag J."/>
            <person name="Zuccolo A."/>
            <person name="Fan C."/>
            <person name="Sebastian A."/>
            <person name="Kramer M."/>
            <person name="Spiegel L."/>
            <person name="Nascimento L."/>
            <person name="Zutavern T."/>
            <person name="Miller B."/>
            <person name="Ambroise C."/>
            <person name="Muller S."/>
            <person name="Spooner W."/>
            <person name="Narechania A."/>
            <person name="Ren L."/>
            <person name="Wei S."/>
            <person name="Kumari S."/>
            <person name="Faga B."/>
            <person name="Levy M.J."/>
            <person name="McMahan L."/>
            <person name="Van Buren P."/>
            <person name="Vaughn M.W."/>
            <person name="Ying K."/>
            <person name="Yeh C.-T."/>
            <person name="Emrich S.J."/>
            <person name="Jia Y."/>
            <person name="Kalyanaraman A."/>
            <person name="Hsia A.-P."/>
            <person name="Barbazuk W.B."/>
            <person name="Baucom R.S."/>
            <person name="Brutnell T.P."/>
            <person name="Carpita N.C."/>
            <person name="Chaparro C."/>
            <person name="Chia J.-M."/>
            <person name="Deragon J.-M."/>
            <person name="Estill J.C."/>
            <person name="Fu Y."/>
            <person name="Jeddeloh J.A."/>
            <person name="Han Y."/>
            <person name="Lee H."/>
            <person name="Li P."/>
            <person name="Lisch D.R."/>
            <person name="Liu S."/>
            <person name="Liu Z."/>
            <person name="Nagel D.H."/>
            <person name="McCann M.C."/>
            <person name="SanMiguel P."/>
            <person name="Myers A.M."/>
            <person name="Nettleton D."/>
            <person name="Nguyen J."/>
            <person name="Penning B.W."/>
            <person name="Ponnala L."/>
            <person name="Schneider K.L."/>
            <person name="Schwartz D.C."/>
            <person name="Sharma A."/>
            <person name="Soderlund C."/>
            <person name="Springer N.M."/>
            <person name="Sun Q."/>
            <person name="Wang H."/>
            <person name="Waterman M."/>
            <person name="Westerman R."/>
            <person name="Wolfgruber T.K."/>
            <person name="Yang L."/>
            <person name="Yu Y."/>
            <person name="Zhang L."/>
            <person name="Zhou S."/>
            <person name="Zhu Q."/>
            <person name="Bennetzen J.L."/>
            <person name="Dawe R.K."/>
            <person name="Jiang J."/>
            <person name="Jiang N."/>
            <person name="Presting G.G."/>
            <person name="Wessler S.R."/>
            <person name="Aluru S."/>
            <person name="Martienssen R.A."/>
            <person name="Clifton S.W."/>
            <person name="McCombie W.R."/>
            <person name="Wing R.A."/>
            <person name="Wilson R.K."/>
        </authorList>
    </citation>
    <scope>NUCLEOTIDE SEQUENCE [LARGE SCALE GENOMIC DNA]</scope>
    <source>
        <strain evidence="6">cv. B73</strain>
    </source>
</reference>
<dbReference type="SUPFAM" id="SSF52467">
    <property type="entry name" value="DHS-like NAD/FAD-binding domain"/>
    <property type="match status" value="1"/>
</dbReference>
<dbReference type="AlphaFoldDB" id="A0A804PRX1"/>
<dbReference type="Gene3D" id="3.40.50.300">
    <property type="entry name" value="P-loop containing nucleotide triphosphate hydrolases"/>
    <property type="match status" value="1"/>
</dbReference>
<accession>A0A804PRX1</accession>
<dbReference type="GO" id="GO:0005524">
    <property type="term" value="F:ATP binding"/>
    <property type="evidence" value="ECO:0007669"/>
    <property type="project" value="InterPro"/>
</dbReference>
<proteinExistence type="predicted"/>